<comment type="catalytic activity">
    <reaction evidence="6">
        <text>Exonucleolytic cleavage in either 5'- to 3'- or 3'- to 5'-direction to yield nucleoside 5'-phosphates.</text>
        <dbReference type="EC" id="3.1.11.6"/>
    </reaction>
</comment>
<dbReference type="PANTHER" id="PTHR34137">
    <property type="entry name" value="EXODEOXYRIBONUCLEASE 7 SMALL SUBUNIT"/>
    <property type="match status" value="1"/>
</dbReference>
<reference evidence="7 8" key="1">
    <citation type="submission" date="2019-03" db="EMBL/GenBank/DDBJ databases">
        <title>Genomic Encyclopedia of Type Strains, Phase IV (KMG-IV): sequencing the most valuable type-strain genomes for metagenomic binning, comparative biology and taxonomic classification.</title>
        <authorList>
            <person name="Goeker M."/>
        </authorList>
    </citation>
    <scope>NUCLEOTIDE SEQUENCE [LARGE SCALE GENOMIC DNA]</scope>
    <source>
        <strain evidence="7 8">DSM 18555</strain>
    </source>
</reference>
<dbReference type="AlphaFoldDB" id="A0A4R6G5F9"/>
<dbReference type="Gene3D" id="1.10.287.1040">
    <property type="entry name" value="Exonuclease VII, small subunit"/>
    <property type="match status" value="1"/>
</dbReference>
<evidence type="ECO:0000313" key="8">
    <source>
        <dbReference type="Proteomes" id="UP000294737"/>
    </source>
</evidence>
<comment type="caution">
    <text evidence="7">The sequence shown here is derived from an EMBL/GenBank/DDBJ whole genome shotgun (WGS) entry which is preliminary data.</text>
</comment>
<dbReference type="GO" id="GO:0008855">
    <property type="term" value="F:exodeoxyribonuclease VII activity"/>
    <property type="evidence" value="ECO:0007669"/>
    <property type="project" value="UniProtKB-UniRule"/>
</dbReference>
<dbReference type="RefSeq" id="WP_112992790.1">
    <property type="nucleotide sequence ID" value="NZ_PTLZ01000004.1"/>
</dbReference>
<comment type="function">
    <text evidence="6">Bidirectionally degrades single-stranded DNA into large acid-insoluble oligonucleotides, which are then degraded further into small acid-soluble oligonucleotides.</text>
</comment>
<evidence type="ECO:0000256" key="6">
    <source>
        <dbReference type="HAMAP-Rule" id="MF_00337"/>
    </source>
</evidence>
<evidence type="ECO:0000256" key="2">
    <source>
        <dbReference type="ARBA" id="ARBA00022490"/>
    </source>
</evidence>
<organism evidence="7 8">
    <name type="scientific">Herminiimonas fonticola</name>
    <dbReference type="NCBI Taxonomy" id="303380"/>
    <lineage>
        <taxon>Bacteria</taxon>
        <taxon>Pseudomonadati</taxon>
        <taxon>Pseudomonadota</taxon>
        <taxon>Betaproteobacteria</taxon>
        <taxon>Burkholderiales</taxon>
        <taxon>Oxalobacteraceae</taxon>
        <taxon>Herminiimonas</taxon>
    </lineage>
</organism>
<dbReference type="GO" id="GO:0009318">
    <property type="term" value="C:exodeoxyribonuclease VII complex"/>
    <property type="evidence" value="ECO:0007669"/>
    <property type="project" value="UniProtKB-UniRule"/>
</dbReference>
<dbReference type="NCBIfam" id="NF002141">
    <property type="entry name" value="PRK00977.1-5"/>
    <property type="match status" value="1"/>
</dbReference>
<evidence type="ECO:0000256" key="5">
    <source>
        <dbReference type="ARBA" id="ARBA00022839"/>
    </source>
</evidence>
<protein>
    <recommendedName>
        <fullName evidence="6">Exodeoxyribonuclease 7 small subunit</fullName>
        <ecNumber evidence="6">3.1.11.6</ecNumber>
    </recommendedName>
    <alternativeName>
        <fullName evidence="6">Exodeoxyribonuclease VII small subunit</fullName>
        <shortName evidence="6">Exonuclease VII small subunit</shortName>
    </alternativeName>
</protein>
<comment type="subcellular location">
    <subcellularLocation>
        <location evidence="6">Cytoplasm</location>
    </subcellularLocation>
</comment>
<dbReference type="SUPFAM" id="SSF116842">
    <property type="entry name" value="XseB-like"/>
    <property type="match status" value="1"/>
</dbReference>
<dbReference type="Proteomes" id="UP000294737">
    <property type="component" value="Unassembled WGS sequence"/>
</dbReference>
<keyword evidence="2 6" id="KW-0963">Cytoplasm</keyword>
<accession>A0A4R6G5F9</accession>
<name>A0A4R6G5F9_9BURK</name>
<keyword evidence="3 6" id="KW-0540">Nuclease</keyword>
<dbReference type="GO" id="GO:0005829">
    <property type="term" value="C:cytosol"/>
    <property type="evidence" value="ECO:0007669"/>
    <property type="project" value="TreeGrafter"/>
</dbReference>
<dbReference type="GO" id="GO:0006308">
    <property type="term" value="P:DNA catabolic process"/>
    <property type="evidence" value="ECO:0007669"/>
    <property type="project" value="UniProtKB-UniRule"/>
</dbReference>
<keyword evidence="5 6" id="KW-0269">Exonuclease</keyword>
<dbReference type="HAMAP" id="MF_00337">
    <property type="entry name" value="Exonuc_7_S"/>
    <property type="match status" value="1"/>
</dbReference>
<comment type="subunit">
    <text evidence="6">Heterooligomer composed of large and small subunits.</text>
</comment>
<evidence type="ECO:0000256" key="4">
    <source>
        <dbReference type="ARBA" id="ARBA00022801"/>
    </source>
</evidence>
<evidence type="ECO:0000313" key="7">
    <source>
        <dbReference type="EMBL" id="TDN88895.1"/>
    </source>
</evidence>
<dbReference type="Pfam" id="PF02609">
    <property type="entry name" value="Exonuc_VII_S"/>
    <property type="match status" value="1"/>
</dbReference>
<dbReference type="EC" id="3.1.11.6" evidence="6"/>
<dbReference type="EMBL" id="SNWF01000006">
    <property type="protein sequence ID" value="TDN88895.1"/>
    <property type="molecule type" value="Genomic_DNA"/>
</dbReference>
<keyword evidence="4 6" id="KW-0378">Hydrolase</keyword>
<evidence type="ECO:0000256" key="3">
    <source>
        <dbReference type="ARBA" id="ARBA00022722"/>
    </source>
</evidence>
<dbReference type="OrthoDB" id="287668at2"/>
<sequence>MSKKLSSAALPSSFEEAMTELDELVARMEAGELPLEASVAAYKRGSELVKYCAAQLEKVDNQVKVLEGDMLKPFNAERIEADE</sequence>
<evidence type="ECO:0000256" key="1">
    <source>
        <dbReference type="ARBA" id="ARBA00009998"/>
    </source>
</evidence>
<dbReference type="InterPro" id="IPR003761">
    <property type="entry name" value="Exonuc_VII_S"/>
</dbReference>
<dbReference type="PIRSF" id="PIRSF006488">
    <property type="entry name" value="Exonuc_VII_S"/>
    <property type="match status" value="1"/>
</dbReference>
<dbReference type="NCBIfam" id="TIGR01280">
    <property type="entry name" value="xseB"/>
    <property type="match status" value="1"/>
</dbReference>
<comment type="similarity">
    <text evidence="1 6">Belongs to the XseB family.</text>
</comment>
<keyword evidence="8" id="KW-1185">Reference proteome</keyword>
<dbReference type="PANTHER" id="PTHR34137:SF1">
    <property type="entry name" value="EXODEOXYRIBONUCLEASE 7 SMALL SUBUNIT"/>
    <property type="match status" value="1"/>
</dbReference>
<gene>
    <name evidence="6" type="primary">xseB</name>
    <name evidence="7" type="ORF">EV677_2482</name>
</gene>
<dbReference type="InterPro" id="IPR037004">
    <property type="entry name" value="Exonuc_VII_ssu_sf"/>
</dbReference>
<proteinExistence type="inferred from homology"/>